<evidence type="ECO:0000313" key="1">
    <source>
        <dbReference type="EMBL" id="KDA53689.1"/>
    </source>
</evidence>
<dbReference type="OrthoDB" id="6063at2"/>
<comment type="caution">
    <text evidence="1">The sequence shown here is derived from an EMBL/GenBank/DDBJ whole genome shotgun (WGS) entry which is preliminary data.</text>
</comment>
<protein>
    <submittedName>
        <fullName evidence="1">CRISPR-associated protein Cse4</fullName>
    </submittedName>
</protein>
<proteinExistence type="predicted"/>
<dbReference type="EMBL" id="JMFG01000018">
    <property type="protein sequence ID" value="KDA53689.1"/>
    <property type="molecule type" value="Genomic_DNA"/>
</dbReference>
<gene>
    <name evidence="1" type="ORF">EG19_02965</name>
</gene>
<dbReference type="Pfam" id="PF09344">
    <property type="entry name" value="Cas_CT1975"/>
    <property type="match status" value="1"/>
</dbReference>
<name>A0A062XW98_9BACT</name>
<dbReference type="AlphaFoldDB" id="A0A062XW98"/>
<organism evidence="1 2">
    <name type="scientific">Thermoanaerobaculum aquaticum</name>
    <dbReference type="NCBI Taxonomy" id="1312852"/>
    <lineage>
        <taxon>Bacteria</taxon>
        <taxon>Pseudomonadati</taxon>
        <taxon>Acidobacteriota</taxon>
        <taxon>Thermoanaerobaculia</taxon>
        <taxon>Thermoanaerobaculales</taxon>
        <taxon>Thermoanaerobaculaceae</taxon>
        <taxon>Thermoanaerobaculum</taxon>
    </lineage>
</organism>
<dbReference type="InterPro" id="IPR010148">
    <property type="entry name" value="CRISPR-assoc_prot_CT1975"/>
</dbReference>
<sequence>MRLLEIHIIQTVGPNNLNRDDTGSPKDALFGGYRRARISSQAQKRAVRVAFQQQQLLNENERAVRTKRLVSALLERLSDLPQDQARLAVENALNALGFAVQEGKTEYLLFLGNQELSQLAACIRDNLEKLTVAPAKGKKKTELDGALQEALEKVLDGGKAVDLALFGRMLADRPELSVDAAAQVAHALSTHKVDREFDFYTAVDDLNPKEETGAGMMGDVEFSSATLYRYAVVNLDQLVANLQEDEELALKGALAFFEAFALTLPSGKQNTFAAHNPPLFLAFRAGKGLPRNLATAFENPLRPQDGKALSVVSVEALAREWAKFDRAFGPLNPEWKAALNLTEAEVPGIPVVEQMPQLKEKAGQALMALLGG</sequence>
<keyword evidence="2" id="KW-1185">Reference proteome</keyword>
<reference evidence="1 2" key="1">
    <citation type="submission" date="2014-04" db="EMBL/GenBank/DDBJ databases">
        <title>The Genome Sequence of Thermoanaerobaculum aquaticum MP-01, The First Cultivated Group 23 Acidobacterium.</title>
        <authorList>
            <person name="Stamps B.W."/>
            <person name="Losey N.A."/>
            <person name="Lawson P.A."/>
            <person name="Stevenson B.S."/>
        </authorList>
    </citation>
    <scope>NUCLEOTIDE SEQUENCE [LARGE SCALE GENOMIC DNA]</scope>
    <source>
        <strain evidence="1 2">MP-01</strain>
    </source>
</reference>
<accession>A0A062XW98</accession>
<dbReference type="Proteomes" id="UP000027284">
    <property type="component" value="Unassembled WGS sequence"/>
</dbReference>
<dbReference type="RefSeq" id="WP_038049098.1">
    <property type="nucleotide sequence ID" value="NZ_JMFG01000018.1"/>
</dbReference>
<dbReference type="NCBIfam" id="TIGR01869">
    <property type="entry name" value="casC_Cse4"/>
    <property type="match status" value="1"/>
</dbReference>
<evidence type="ECO:0000313" key="2">
    <source>
        <dbReference type="Proteomes" id="UP000027284"/>
    </source>
</evidence>
<dbReference type="STRING" id="1312852.EG19_02965"/>